<dbReference type="PANTHER" id="PTHR37331">
    <property type="entry name" value="YALI0F11671P"/>
    <property type="match status" value="1"/>
</dbReference>
<organism evidence="1 2">
    <name type="scientific">Golovinomyces cichoracearum</name>
    <dbReference type="NCBI Taxonomy" id="62708"/>
    <lineage>
        <taxon>Eukaryota</taxon>
        <taxon>Fungi</taxon>
        <taxon>Dikarya</taxon>
        <taxon>Ascomycota</taxon>
        <taxon>Pezizomycotina</taxon>
        <taxon>Leotiomycetes</taxon>
        <taxon>Erysiphales</taxon>
        <taxon>Erysiphaceae</taxon>
        <taxon>Golovinomyces</taxon>
    </lineage>
</organism>
<evidence type="ECO:0000313" key="1">
    <source>
        <dbReference type="EMBL" id="RKF53241.1"/>
    </source>
</evidence>
<protein>
    <submittedName>
        <fullName evidence="1">Uncharacterized protein</fullName>
    </submittedName>
</protein>
<gene>
    <name evidence="1" type="ORF">GcC1_223018</name>
</gene>
<dbReference type="PANTHER" id="PTHR37331:SF1">
    <property type="entry name" value="YALI0F11671P"/>
    <property type="match status" value="1"/>
</dbReference>
<sequence>MSFRTLHRVSTATWQPIWPSIRRISTLPNNPHIYYFSSSDSHVLSYLPTDPPTLSLSIGKTTQIPPTPKSFTENSAFLPILHSVIAQHAVSDPQIQGQAAAFVSGSVLSSGIGNSLFGPRHTSGKRSGNFRGTSGDIRSRGGWIHISDNRSPLEYGRIALPEDIFGSIEVDSTGAFVDGGEKYTYPGRYQESGTYRIVTADGILGLSDFLRGKLVEKLRELEKERNGL</sequence>
<evidence type="ECO:0000313" key="2">
    <source>
        <dbReference type="Proteomes" id="UP000285405"/>
    </source>
</evidence>
<dbReference type="Proteomes" id="UP000285405">
    <property type="component" value="Unassembled WGS sequence"/>
</dbReference>
<reference evidence="1 2" key="1">
    <citation type="journal article" date="2018" name="BMC Genomics">
        <title>Comparative genome analyses reveal sequence features reflecting distinct modes of host-adaptation between dicot and monocot powdery mildew.</title>
        <authorList>
            <person name="Wu Y."/>
            <person name="Ma X."/>
            <person name="Pan Z."/>
            <person name="Kale S.D."/>
            <person name="Song Y."/>
            <person name="King H."/>
            <person name="Zhang Q."/>
            <person name="Presley C."/>
            <person name="Deng X."/>
            <person name="Wei C.I."/>
            <person name="Xiao S."/>
        </authorList>
    </citation>
    <scope>NUCLEOTIDE SEQUENCE [LARGE SCALE GENOMIC DNA]</scope>
    <source>
        <strain evidence="1">UCSC1</strain>
    </source>
</reference>
<comment type="caution">
    <text evidence="1">The sequence shown here is derived from an EMBL/GenBank/DDBJ whole genome shotgun (WGS) entry which is preliminary data.</text>
</comment>
<dbReference type="AlphaFoldDB" id="A0A420H753"/>
<dbReference type="EMBL" id="MCBR01022314">
    <property type="protein sequence ID" value="RKF53241.1"/>
    <property type="molecule type" value="Genomic_DNA"/>
</dbReference>
<proteinExistence type="predicted"/>
<dbReference type="OrthoDB" id="5397701at2759"/>
<accession>A0A420H753</accession>
<name>A0A420H753_9PEZI</name>